<feature type="transmembrane region" description="Helical" evidence="1">
    <location>
        <begin position="129"/>
        <end position="148"/>
    </location>
</feature>
<protein>
    <recommendedName>
        <fullName evidence="4">MFS transporter</fullName>
    </recommendedName>
</protein>
<dbReference type="GeneID" id="98050484"/>
<name>A0A852VWA4_PSEA5</name>
<comment type="caution">
    <text evidence="2">The sequence shown here is derived from an EMBL/GenBank/DDBJ whole genome shotgun (WGS) entry which is preliminary data.</text>
</comment>
<dbReference type="Proteomes" id="UP000549695">
    <property type="component" value="Unassembled WGS sequence"/>
</dbReference>
<sequence length="292" mass="30577">MTEARPTTATSGPAAVLESLPLSGWHRRLVVLVGIGSFSDLYEVFLGGVLAALLAREWALGPVGKAAVVSSGPGVHRRLPRFRHARAAGPGGHGFDISESLGYAALSFAGYPLGSLASDPLVDRFERKWLIIGTALAIGVLGIVFAAGHGRAGRGVRRRSGAHRAAVPRCRPARPALHRTRAGGAGSRGHPDRVSQALYEITVNALLDRDRPITRPDWDAAVARVGGHRVPQLLAELTDAGLVGADLLPGAVAEAWASADRPLDRLPAARWRELFDDAGLAPPAVTDGSSSP</sequence>
<dbReference type="EMBL" id="JACCCZ010000001">
    <property type="protein sequence ID" value="NYG00379.1"/>
    <property type="molecule type" value="Genomic_DNA"/>
</dbReference>
<feature type="transmembrane region" description="Helical" evidence="1">
    <location>
        <begin position="29"/>
        <end position="55"/>
    </location>
</feature>
<reference evidence="2 3" key="1">
    <citation type="submission" date="2020-07" db="EMBL/GenBank/DDBJ databases">
        <title>Sequencing the genomes of 1000 actinobacteria strains.</title>
        <authorList>
            <person name="Klenk H.-P."/>
        </authorList>
    </citation>
    <scope>NUCLEOTIDE SEQUENCE [LARGE SCALE GENOMIC DNA]</scope>
    <source>
        <strain evidence="2 3">DSM 44749</strain>
    </source>
</reference>
<dbReference type="AlphaFoldDB" id="A0A852VWA4"/>
<evidence type="ECO:0000313" key="3">
    <source>
        <dbReference type="Proteomes" id="UP000549695"/>
    </source>
</evidence>
<evidence type="ECO:0008006" key="4">
    <source>
        <dbReference type="Google" id="ProtNLM"/>
    </source>
</evidence>
<evidence type="ECO:0000313" key="2">
    <source>
        <dbReference type="EMBL" id="NYG00379.1"/>
    </source>
</evidence>
<organism evidence="2 3">
    <name type="scientific">Pseudonocardia alni</name>
    <name type="common">Amycolata alni</name>
    <dbReference type="NCBI Taxonomy" id="33907"/>
    <lineage>
        <taxon>Bacteria</taxon>
        <taxon>Bacillati</taxon>
        <taxon>Actinomycetota</taxon>
        <taxon>Actinomycetes</taxon>
        <taxon>Pseudonocardiales</taxon>
        <taxon>Pseudonocardiaceae</taxon>
        <taxon>Pseudonocardia</taxon>
    </lineage>
</organism>
<keyword evidence="1" id="KW-1133">Transmembrane helix</keyword>
<evidence type="ECO:0000256" key="1">
    <source>
        <dbReference type="SAM" id="Phobius"/>
    </source>
</evidence>
<proteinExistence type="predicted"/>
<keyword evidence="3" id="KW-1185">Reference proteome</keyword>
<dbReference type="SUPFAM" id="SSF103473">
    <property type="entry name" value="MFS general substrate transporter"/>
    <property type="match status" value="1"/>
</dbReference>
<dbReference type="Gene3D" id="1.20.1250.20">
    <property type="entry name" value="MFS general substrate transporter like domains"/>
    <property type="match status" value="1"/>
</dbReference>
<dbReference type="RefSeq" id="WP_218899212.1">
    <property type="nucleotide sequence ID" value="NZ_BAAAJZ010000005.1"/>
</dbReference>
<accession>A0A852VWA4</accession>
<gene>
    <name evidence="2" type="ORF">HDA37_000664</name>
</gene>
<keyword evidence="1" id="KW-0472">Membrane</keyword>
<keyword evidence="1" id="KW-0812">Transmembrane</keyword>
<dbReference type="InterPro" id="IPR036259">
    <property type="entry name" value="MFS_trans_sf"/>
</dbReference>